<dbReference type="EC" id="5.3.1.8" evidence="4"/>
<comment type="catalytic activity">
    <reaction evidence="1">
        <text>D-mannose 6-phosphate = D-fructose 6-phosphate</text>
        <dbReference type="Rhea" id="RHEA:12356"/>
        <dbReference type="ChEBI" id="CHEBI:58735"/>
        <dbReference type="ChEBI" id="CHEBI:61527"/>
        <dbReference type="EC" id="5.3.1.8"/>
    </reaction>
</comment>
<protein>
    <recommendedName>
        <fullName evidence="4">mannose-6-phosphate isomerase</fullName>
        <ecNumber evidence="4">5.3.1.8</ecNumber>
    </recommendedName>
    <alternativeName>
        <fullName evidence="8">Phosphohexomutase</fullName>
    </alternativeName>
    <alternativeName>
        <fullName evidence="9">Phosphomannose isomerase</fullName>
    </alternativeName>
</protein>
<evidence type="ECO:0000256" key="1">
    <source>
        <dbReference type="ARBA" id="ARBA00000757"/>
    </source>
</evidence>
<dbReference type="InterPro" id="IPR016305">
    <property type="entry name" value="Mannose-6-P_Isomerase"/>
</dbReference>
<dbReference type="InterPro" id="IPR011051">
    <property type="entry name" value="RmlC_Cupin_sf"/>
</dbReference>
<feature type="domain" description="Phosphomannose isomerase type I helical insertion" evidence="11">
    <location>
        <begin position="183"/>
        <end position="242"/>
    </location>
</feature>
<evidence type="ECO:0000256" key="5">
    <source>
        <dbReference type="ARBA" id="ARBA00022723"/>
    </source>
</evidence>
<comment type="caution">
    <text evidence="13">The sequence shown here is derived from an EMBL/GenBank/DDBJ whole genome shotgun (WGS) entry which is preliminary data.</text>
</comment>
<evidence type="ECO:0000313" key="14">
    <source>
        <dbReference type="Proteomes" id="UP001500171"/>
    </source>
</evidence>
<name>A0ABP9N1E2_9GAMM</name>
<feature type="domain" description="Mannose-6-phosphate isomerase cupin" evidence="12">
    <location>
        <begin position="317"/>
        <end position="395"/>
    </location>
</feature>
<keyword evidence="6" id="KW-0862">Zinc</keyword>
<evidence type="ECO:0000313" key="13">
    <source>
        <dbReference type="EMBL" id="GAA5105075.1"/>
    </source>
</evidence>
<dbReference type="GO" id="GO:0016853">
    <property type="term" value="F:isomerase activity"/>
    <property type="evidence" value="ECO:0007669"/>
    <property type="project" value="UniProtKB-KW"/>
</dbReference>
<accession>A0ABP9N1E2</accession>
<evidence type="ECO:0000256" key="2">
    <source>
        <dbReference type="ARBA" id="ARBA00001947"/>
    </source>
</evidence>
<dbReference type="PROSITE" id="PS00965">
    <property type="entry name" value="PMI_I_1"/>
    <property type="match status" value="1"/>
</dbReference>
<dbReference type="Gene3D" id="1.10.441.10">
    <property type="entry name" value="Phosphomannose Isomerase, domain 2"/>
    <property type="match status" value="1"/>
</dbReference>
<comment type="cofactor">
    <cofactor evidence="2">
        <name>Zn(2+)</name>
        <dbReference type="ChEBI" id="CHEBI:29105"/>
    </cofactor>
</comment>
<dbReference type="InterPro" id="IPR014710">
    <property type="entry name" value="RmlC-like_jellyroll"/>
</dbReference>
<sequence length="397" mass="44833">MNHSMWKLHNVIKHYDWGSKTALTQLFNIENTDHLPQAELWMGAHPAGTSIAVTQDGQSIKLDELIAQNPRLILGEKTAKNYHGLPYLFKILAADSALSIQVHPELSKAKRGFNKENELGIALDSPMRNYKDPNHKPELIYALTPFWAMNGFRPVKQIIELFQQLNIECLEKGLTAFTNTPTETGLKTFFYFLLTLNDDIKQQAISELKNRLIELDSTPFNIIKHLIKQYPNDCGLFSPLILNVIELKPGQAMFLTAQTPHAYLKGSGLEIMANSDNVLRAGLTHKHIDINELLDNTEFKSIFPNALLTTPIHHKNKIDFPVPVKDFAFEILHSNTQPTMQLIHSAEIILCIEGEVTLSTKTDLFKIKTGESVFIAHNAQSFHYYGHGTLARAFNAE</sequence>
<evidence type="ECO:0000256" key="8">
    <source>
        <dbReference type="ARBA" id="ARBA00029741"/>
    </source>
</evidence>
<dbReference type="InterPro" id="IPR018050">
    <property type="entry name" value="Pmannose_isomerase-type1_CS"/>
</dbReference>
<dbReference type="EMBL" id="BAABHY010000001">
    <property type="protein sequence ID" value="GAA5105075.1"/>
    <property type="molecule type" value="Genomic_DNA"/>
</dbReference>
<dbReference type="InterPro" id="IPR001250">
    <property type="entry name" value="Man6P_Isoase-1"/>
</dbReference>
<dbReference type="CDD" id="cd07011">
    <property type="entry name" value="cupin_PMI_type_I_N"/>
    <property type="match status" value="1"/>
</dbReference>
<dbReference type="PANTHER" id="PTHR10309">
    <property type="entry name" value="MANNOSE-6-PHOSPHATE ISOMERASE"/>
    <property type="match status" value="1"/>
</dbReference>
<dbReference type="RefSeq" id="WP_345488109.1">
    <property type="nucleotide sequence ID" value="NZ_BAABHY010000001.1"/>
</dbReference>
<dbReference type="PIRSF" id="PIRSF001480">
    <property type="entry name" value="Mannose-6-phosphate_isomerase"/>
    <property type="match status" value="1"/>
</dbReference>
<dbReference type="Proteomes" id="UP001500171">
    <property type="component" value="Unassembled WGS sequence"/>
</dbReference>
<dbReference type="Gene3D" id="2.60.120.10">
    <property type="entry name" value="Jelly Rolls"/>
    <property type="match status" value="2"/>
</dbReference>
<evidence type="ECO:0000259" key="12">
    <source>
        <dbReference type="Pfam" id="PF21621"/>
    </source>
</evidence>
<proteinExistence type="inferred from homology"/>
<evidence type="ECO:0000256" key="3">
    <source>
        <dbReference type="ARBA" id="ARBA00010772"/>
    </source>
</evidence>
<gene>
    <name evidence="13" type="primary">manA</name>
    <name evidence="13" type="ORF">GCM10023211_03520</name>
</gene>
<keyword evidence="7 13" id="KW-0413">Isomerase</keyword>
<dbReference type="InterPro" id="IPR046458">
    <property type="entry name" value="PMI_typeI_hel"/>
</dbReference>
<dbReference type="SUPFAM" id="SSF51182">
    <property type="entry name" value="RmlC-like cupins"/>
    <property type="match status" value="1"/>
</dbReference>
<evidence type="ECO:0000256" key="4">
    <source>
        <dbReference type="ARBA" id="ARBA00011956"/>
    </source>
</evidence>
<evidence type="ECO:0000259" key="10">
    <source>
        <dbReference type="Pfam" id="PF20511"/>
    </source>
</evidence>
<evidence type="ECO:0000256" key="9">
    <source>
        <dbReference type="ARBA" id="ARBA00030762"/>
    </source>
</evidence>
<keyword evidence="5" id="KW-0479">Metal-binding</keyword>
<evidence type="ECO:0000256" key="7">
    <source>
        <dbReference type="ARBA" id="ARBA00023235"/>
    </source>
</evidence>
<dbReference type="NCBIfam" id="TIGR00218">
    <property type="entry name" value="manA"/>
    <property type="match status" value="1"/>
</dbReference>
<dbReference type="Pfam" id="PF20511">
    <property type="entry name" value="PMI_typeI_cat"/>
    <property type="match status" value="1"/>
</dbReference>
<dbReference type="InterPro" id="IPR049071">
    <property type="entry name" value="MPI_cupin_dom"/>
</dbReference>
<keyword evidence="14" id="KW-1185">Reference proteome</keyword>
<dbReference type="PANTHER" id="PTHR10309:SF0">
    <property type="entry name" value="MANNOSE-6-PHOSPHATE ISOMERASE"/>
    <property type="match status" value="1"/>
</dbReference>
<feature type="domain" description="Phosphomannose isomerase type I catalytic" evidence="10">
    <location>
        <begin position="5"/>
        <end position="155"/>
    </location>
</feature>
<dbReference type="PRINTS" id="PR00714">
    <property type="entry name" value="MAN6PISMRASE"/>
</dbReference>
<dbReference type="Pfam" id="PF21621">
    <property type="entry name" value="MPI_cupin_dom"/>
    <property type="match status" value="1"/>
</dbReference>
<evidence type="ECO:0000256" key="6">
    <source>
        <dbReference type="ARBA" id="ARBA00022833"/>
    </source>
</evidence>
<dbReference type="Pfam" id="PF20512">
    <property type="entry name" value="PMI_typeI_hel"/>
    <property type="match status" value="1"/>
</dbReference>
<evidence type="ECO:0000259" key="11">
    <source>
        <dbReference type="Pfam" id="PF20512"/>
    </source>
</evidence>
<comment type="similarity">
    <text evidence="3">Belongs to the mannose-6-phosphate isomerase type 1 family.</text>
</comment>
<organism evidence="13 14">
    <name type="scientific">Orbus sasakiae</name>
    <dbReference type="NCBI Taxonomy" id="1078475"/>
    <lineage>
        <taxon>Bacteria</taxon>
        <taxon>Pseudomonadati</taxon>
        <taxon>Pseudomonadota</taxon>
        <taxon>Gammaproteobacteria</taxon>
        <taxon>Orbales</taxon>
        <taxon>Orbaceae</taxon>
        <taxon>Orbus</taxon>
    </lineage>
</organism>
<dbReference type="InterPro" id="IPR046457">
    <property type="entry name" value="PMI_typeI_cat"/>
</dbReference>
<reference evidence="14" key="1">
    <citation type="journal article" date="2019" name="Int. J. Syst. Evol. Microbiol.">
        <title>The Global Catalogue of Microorganisms (GCM) 10K type strain sequencing project: providing services to taxonomists for standard genome sequencing and annotation.</title>
        <authorList>
            <consortium name="The Broad Institute Genomics Platform"/>
            <consortium name="The Broad Institute Genome Sequencing Center for Infectious Disease"/>
            <person name="Wu L."/>
            <person name="Ma J."/>
        </authorList>
    </citation>
    <scope>NUCLEOTIDE SEQUENCE [LARGE SCALE GENOMIC DNA]</scope>
    <source>
        <strain evidence="14">JCM 18050</strain>
    </source>
</reference>